<feature type="compositionally biased region" description="Basic and acidic residues" evidence="1">
    <location>
        <begin position="95"/>
        <end position="109"/>
    </location>
</feature>
<feature type="compositionally biased region" description="Basic and acidic residues" evidence="1">
    <location>
        <begin position="16"/>
        <end position="28"/>
    </location>
</feature>
<comment type="caution">
    <text evidence="2">The sequence shown here is derived from an EMBL/GenBank/DDBJ whole genome shotgun (WGS) entry which is preliminary data.</text>
</comment>
<evidence type="ECO:0000313" key="2">
    <source>
        <dbReference type="EMBL" id="KAL3687638.1"/>
    </source>
</evidence>
<organism evidence="2 3">
    <name type="scientific">Riccia sorocarpa</name>
    <dbReference type="NCBI Taxonomy" id="122646"/>
    <lineage>
        <taxon>Eukaryota</taxon>
        <taxon>Viridiplantae</taxon>
        <taxon>Streptophyta</taxon>
        <taxon>Embryophyta</taxon>
        <taxon>Marchantiophyta</taxon>
        <taxon>Marchantiopsida</taxon>
        <taxon>Marchantiidae</taxon>
        <taxon>Marchantiales</taxon>
        <taxon>Ricciaceae</taxon>
        <taxon>Riccia</taxon>
    </lineage>
</organism>
<proteinExistence type="predicted"/>
<evidence type="ECO:0000313" key="3">
    <source>
        <dbReference type="Proteomes" id="UP001633002"/>
    </source>
</evidence>
<accession>A0ABD3H8K9</accession>
<feature type="region of interest" description="Disordered" evidence="1">
    <location>
        <begin position="322"/>
        <end position="359"/>
    </location>
</feature>
<feature type="region of interest" description="Disordered" evidence="1">
    <location>
        <begin position="78"/>
        <end position="269"/>
    </location>
</feature>
<feature type="compositionally biased region" description="Basic and acidic residues" evidence="1">
    <location>
        <begin position="243"/>
        <end position="259"/>
    </location>
</feature>
<feature type="compositionally biased region" description="Polar residues" evidence="1">
    <location>
        <begin position="284"/>
        <end position="300"/>
    </location>
</feature>
<feature type="compositionally biased region" description="Polar residues" evidence="1">
    <location>
        <begin position="209"/>
        <end position="222"/>
    </location>
</feature>
<name>A0ABD3H8K9_9MARC</name>
<keyword evidence="3" id="KW-1185">Reference proteome</keyword>
<gene>
    <name evidence="2" type="ORF">R1sor_013947</name>
</gene>
<feature type="region of interest" description="Disordered" evidence="1">
    <location>
        <begin position="16"/>
        <end position="48"/>
    </location>
</feature>
<dbReference type="EMBL" id="JBJQOH010000004">
    <property type="protein sequence ID" value="KAL3687638.1"/>
    <property type="molecule type" value="Genomic_DNA"/>
</dbReference>
<feature type="region of interest" description="Disordered" evidence="1">
    <location>
        <begin position="281"/>
        <end position="300"/>
    </location>
</feature>
<reference evidence="2 3" key="1">
    <citation type="submission" date="2024-09" db="EMBL/GenBank/DDBJ databases">
        <title>Chromosome-scale assembly of Riccia sorocarpa.</title>
        <authorList>
            <person name="Paukszto L."/>
        </authorList>
    </citation>
    <scope>NUCLEOTIDE SEQUENCE [LARGE SCALE GENOMIC DNA]</scope>
    <source>
        <strain evidence="2">LP-2024</strain>
        <tissue evidence="2">Aerial parts of the thallus</tissue>
    </source>
</reference>
<sequence>MGDSLNGRFWRMLGDGRDKLLQNRRSPDRSQVPIRRSEGTAASSDLNRTELLVRIRAKSKRTFSGPVRKELFGEKSQALPISSESHFPPLQSVSKQKEAAADDIAKAGGEDCNFERPNLPPKSNAWNNQGATPDPSRDILPKNPSNVTPSGGAAHSSSKDQPEPENDGFTPVPKHKGKRQSEEVRSPSKPRAGSNLFKILEDEDVTGVQLRSTGRSGASFSRQPGKLNPEPEAAYTTPVKAVSSRDTHNGKPELPEKVHQNSLPVVSPNAELQEQIKVKETTLEVPTNQSQDGASGNPYTDLTLITMDSLGAWAEVEDNEMTKAGSRGVKGRPSTDAAYTPDRGMSQREGRRHLISPQVVEQTPPEILYLDWQERVDI</sequence>
<protein>
    <submittedName>
        <fullName evidence="2">Uncharacterized protein</fullName>
    </submittedName>
</protein>
<dbReference type="AlphaFoldDB" id="A0ABD3H8K9"/>
<dbReference type="Proteomes" id="UP001633002">
    <property type="component" value="Unassembled WGS sequence"/>
</dbReference>
<evidence type="ECO:0000256" key="1">
    <source>
        <dbReference type="SAM" id="MobiDB-lite"/>
    </source>
</evidence>